<reference evidence="3" key="1">
    <citation type="submission" date="2011-07" db="EMBL/GenBank/DDBJ databases">
        <authorList>
            <consortium name="Caenorhabditis brenneri Sequencing and Analysis Consortium"/>
            <person name="Wilson R.K."/>
        </authorList>
    </citation>
    <scope>NUCLEOTIDE SEQUENCE [LARGE SCALE GENOMIC DNA]</scope>
    <source>
        <strain evidence="3">PB2801</strain>
    </source>
</reference>
<evidence type="ECO:0000313" key="2">
    <source>
        <dbReference type="EMBL" id="EGT53905.1"/>
    </source>
</evidence>
<accession>G0N6R3</accession>
<feature type="region of interest" description="Disordered" evidence="1">
    <location>
        <begin position="17"/>
        <end position="37"/>
    </location>
</feature>
<dbReference type="AlphaFoldDB" id="G0N6R3"/>
<evidence type="ECO:0000256" key="1">
    <source>
        <dbReference type="SAM" id="MobiDB-lite"/>
    </source>
</evidence>
<sequence length="66" mass="7010">MAMDMEELMETVRIAVNSSDAMTKKGRGTPPSGPSGRLEDFALSSALVSWGETGFDNGVTISEKKS</sequence>
<organism evidence="3">
    <name type="scientific">Caenorhabditis brenneri</name>
    <name type="common">Nematode worm</name>
    <dbReference type="NCBI Taxonomy" id="135651"/>
    <lineage>
        <taxon>Eukaryota</taxon>
        <taxon>Metazoa</taxon>
        <taxon>Ecdysozoa</taxon>
        <taxon>Nematoda</taxon>
        <taxon>Chromadorea</taxon>
        <taxon>Rhabditida</taxon>
        <taxon>Rhabditina</taxon>
        <taxon>Rhabditomorpha</taxon>
        <taxon>Rhabditoidea</taxon>
        <taxon>Rhabditidae</taxon>
        <taxon>Peloderinae</taxon>
        <taxon>Caenorhabditis</taxon>
    </lineage>
</organism>
<protein>
    <submittedName>
        <fullName evidence="2">Uncharacterized protein</fullName>
    </submittedName>
</protein>
<dbReference type="EMBL" id="GL379844">
    <property type="protein sequence ID" value="EGT53905.1"/>
    <property type="molecule type" value="Genomic_DNA"/>
</dbReference>
<proteinExistence type="predicted"/>
<name>G0N6R3_CAEBE</name>
<dbReference type="HOGENOM" id="CLU_2833446_0_0_1"/>
<gene>
    <name evidence="2" type="ORF">CAEBREN_15840</name>
</gene>
<evidence type="ECO:0000313" key="3">
    <source>
        <dbReference type="Proteomes" id="UP000008068"/>
    </source>
</evidence>
<dbReference type="InParanoid" id="G0N6R3"/>
<dbReference type="Proteomes" id="UP000008068">
    <property type="component" value="Unassembled WGS sequence"/>
</dbReference>
<keyword evidence="3" id="KW-1185">Reference proteome</keyword>